<evidence type="ECO:0000256" key="3">
    <source>
        <dbReference type="ARBA" id="ARBA00022692"/>
    </source>
</evidence>
<dbReference type="EMBL" id="JABBNB010000015">
    <property type="protein sequence ID" value="NMO02621.1"/>
    <property type="molecule type" value="Genomic_DNA"/>
</dbReference>
<keyword evidence="3 7" id="KW-0812">Transmembrane</keyword>
<keyword evidence="2 7" id="KW-0132">Cell division</keyword>
<feature type="transmembrane region" description="Helical" evidence="7">
    <location>
        <begin position="73"/>
        <end position="93"/>
    </location>
</feature>
<keyword evidence="5 7" id="KW-0472">Membrane</keyword>
<comment type="function">
    <text evidence="7">Involved in cell division.</text>
</comment>
<dbReference type="NCBIfam" id="NF001194">
    <property type="entry name" value="PRK00159.1"/>
    <property type="match status" value="1"/>
</dbReference>
<sequence>MPKSKVRKKTDYTINPASRVPVKVKAGPSGVWYLAIMFGLMIVGLAWLVVYYLTIGANGGSPVVSWLQWMADLGSWNFLIGFAAMVVGLLMTMRWR</sequence>
<keyword evidence="4 7" id="KW-1133">Transmembrane helix</keyword>
<comment type="caution">
    <text evidence="8">The sequence shown here is derived from an EMBL/GenBank/DDBJ whole genome shotgun (WGS) entry which is preliminary data.</text>
</comment>
<reference evidence="8 9" key="1">
    <citation type="submission" date="2020-04" db="EMBL/GenBank/DDBJ databases">
        <title>Gordonia sp. nov. TBRC 11910.</title>
        <authorList>
            <person name="Suriyachadkun C."/>
        </authorList>
    </citation>
    <scope>NUCLEOTIDE SEQUENCE [LARGE SCALE GENOMIC DNA]</scope>
    <source>
        <strain evidence="8 9">TBRC 11910</strain>
    </source>
</reference>
<organism evidence="8 9">
    <name type="scientific">Gordonia asplenii</name>
    <dbReference type="NCBI Taxonomy" id="2725283"/>
    <lineage>
        <taxon>Bacteria</taxon>
        <taxon>Bacillati</taxon>
        <taxon>Actinomycetota</taxon>
        <taxon>Actinomycetes</taxon>
        <taxon>Mycobacteriales</taxon>
        <taxon>Gordoniaceae</taxon>
        <taxon>Gordonia</taxon>
    </lineage>
</organism>
<dbReference type="InterPro" id="IPR009619">
    <property type="entry name" value="CrgA"/>
</dbReference>
<keyword evidence="9" id="KW-1185">Reference proteome</keyword>
<evidence type="ECO:0000256" key="1">
    <source>
        <dbReference type="ARBA" id="ARBA00022475"/>
    </source>
</evidence>
<comment type="subcellular location">
    <subcellularLocation>
        <location evidence="7">Cell membrane</location>
        <topology evidence="7">Multi-pass membrane protein</topology>
    </subcellularLocation>
</comment>
<evidence type="ECO:0000256" key="5">
    <source>
        <dbReference type="ARBA" id="ARBA00023136"/>
    </source>
</evidence>
<name>A0A848L273_9ACTN</name>
<evidence type="ECO:0000313" key="9">
    <source>
        <dbReference type="Proteomes" id="UP000550729"/>
    </source>
</evidence>
<evidence type="ECO:0000313" key="8">
    <source>
        <dbReference type="EMBL" id="NMO02621.1"/>
    </source>
</evidence>
<proteinExistence type="inferred from homology"/>
<accession>A0A848L273</accession>
<evidence type="ECO:0000256" key="6">
    <source>
        <dbReference type="ARBA" id="ARBA00023306"/>
    </source>
</evidence>
<dbReference type="Proteomes" id="UP000550729">
    <property type="component" value="Unassembled WGS sequence"/>
</dbReference>
<protein>
    <recommendedName>
        <fullName evidence="7">Cell division protein CrgA</fullName>
    </recommendedName>
</protein>
<comment type="similarity">
    <text evidence="7">Belongs to the CrgA family.</text>
</comment>
<dbReference type="GO" id="GO:0051301">
    <property type="term" value="P:cell division"/>
    <property type="evidence" value="ECO:0007669"/>
    <property type="project" value="UniProtKB-UniRule"/>
</dbReference>
<gene>
    <name evidence="7 8" type="primary">crgA</name>
    <name evidence="8" type="ORF">HH308_15515</name>
</gene>
<dbReference type="AlphaFoldDB" id="A0A848L273"/>
<keyword evidence="1 7" id="KW-1003">Cell membrane</keyword>
<dbReference type="HAMAP" id="MF_00631">
    <property type="entry name" value="CrgA"/>
    <property type="match status" value="1"/>
</dbReference>
<evidence type="ECO:0000256" key="7">
    <source>
        <dbReference type="HAMAP-Rule" id="MF_00631"/>
    </source>
</evidence>
<dbReference type="Pfam" id="PF06781">
    <property type="entry name" value="CrgA"/>
    <property type="match status" value="1"/>
</dbReference>
<dbReference type="GO" id="GO:0005886">
    <property type="term" value="C:plasma membrane"/>
    <property type="evidence" value="ECO:0007669"/>
    <property type="project" value="UniProtKB-SubCell"/>
</dbReference>
<feature type="transmembrane region" description="Helical" evidence="7">
    <location>
        <begin position="31"/>
        <end position="53"/>
    </location>
</feature>
<keyword evidence="6 7" id="KW-0131">Cell cycle</keyword>
<dbReference type="RefSeq" id="WP_170195126.1">
    <property type="nucleotide sequence ID" value="NZ_JABBNB010000015.1"/>
</dbReference>
<evidence type="ECO:0000256" key="2">
    <source>
        <dbReference type="ARBA" id="ARBA00022618"/>
    </source>
</evidence>
<evidence type="ECO:0000256" key="4">
    <source>
        <dbReference type="ARBA" id="ARBA00022989"/>
    </source>
</evidence>